<dbReference type="AlphaFoldDB" id="A0A0G0SIC1"/>
<name>A0A0G0SIC1_9BACT</name>
<evidence type="ECO:0000256" key="1">
    <source>
        <dbReference type="SAM" id="Phobius"/>
    </source>
</evidence>
<comment type="caution">
    <text evidence="2">The sequence shown here is derived from an EMBL/GenBank/DDBJ whole genome shotgun (WGS) entry which is preliminary data.</text>
</comment>
<feature type="transmembrane region" description="Helical" evidence="1">
    <location>
        <begin position="12"/>
        <end position="30"/>
    </location>
</feature>
<evidence type="ECO:0000313" key="2">
    <source>
        <dbReference type="EMBL" id="KKR34450.1"/>
    </source>
</evidence>
<keyword evidence="1" id="KW-1133">Transmembrane helix</keyword>
<keyword evidence="1" id="KW-0472">Membrane</keyword>
<dbReference type="Proteomes" id="UP000034539">
    <property type="component" value="Unassembled WGS sequence"/>
</dbReference>
<evidence type="ECO:0008006" key="4">
    <source>
        <dbReference type="Google" id="ProtNLM"/>
    </source>
</evidence>
<organism evidence="2 3">
    <name type="scientific">Candidatus Gottesmanbacteria bacterium GW2011_GWC2_39_8</name>
    <dbReference type="NCBI Taxonomy" id="1618450"/>
    <lineage>
        <taxon>Bacteria</taxon>
        <taxon>Candidatus Gottesmaniibacteriota</taxon>
    </lineage>
</organism>
<sequence length="235" mass="27051">MRRTKKYKFKKIFILLPLIFILFLVSLYIWKTGVFNIKEIIINGDIQNIRGIESLADKNIFFLNKAREEEILEDRNFQVSKITIEKKYPHTILLKIEKRQQVLQIETAGNFYSLDINGVVLGKSSTKFDLPVLILTEEKKLKIGEKADIAEISYITKTISRLKEGSFAVGMISIEDGGQTMKIVLADETIIYSSPSRDAHKLVSSLQIITSRFRIEGKIINTIDFRYDKPIVTFL</sequence>
<gene>
    <name evidence="2" type="ORF">UT63_C0001G0017</name>
</gene>
<accession>A0A0G0SIC1</accession>
<protein>
    <recommendedName>
        <fullName evidence="4">POTRA domain-containing protein</fullName>
    </recommendedName>
</protein>
<dbReference type="EMBL" id="LBXN01000001">
    <property type="protein sequence ID" value="KKR34450.1"/>
    <property type="molecule type" value="Genomic_DNA"/>
</dbReference>
<evidence type="ECO:0000313" key="3">
    <source>
        <dbReference type="Proteomes" id="UP000034539"/>
    </source>
</evidence>
<proteinExistence type="predicted"/>
<reference evidence="2 3" key="1">
    <citation type="journal article" date="2015" name="Nature">
        <title>rRNA introns, odd ribosomes, and small enigmatic genomes across a large radiation of phyla.</title>
        <authorList>
            <person name="Brown C.T."/>
            <person name="Hug L.A."/>
            <person name="Thomas B.C."/>
            <person name="Sharon I."/>
            <person name="Castelle C.J."/>
            <person name="Singh A."/>
            <person name="Wilkins M.J."/>
            <person name="Williams K.H."/>
            <person name="Banfield J.F."/>
        </authorList>
    </citation>
    <scope>NUCLEOTIDE SEQUENCE [LARGE SCALE GENOMIC DNA]</scope>
</reference>
<keyword evidence="1" id="KW-0812">Transmembrane</keyword>